<protein>
    <submittedName>
        <fullName evidence="2">Uncharacterized protein</fullName>
    </submittedName>
</protein>
<feature type="compositionally biased region" description="Low complexity" evidence="1">
    <location>
        <begin position="786"/>
        <end position="803"/>
    </location>
</feature>
<feature type="compositionally biased region" description="Basic and acidic residues" evidence="1">
    <location>
        <begin position="810"/>
        <end position="833"/>
    </location>
</feature>
<feature type="compositionally biased region" description="Basic and acidic residues" evidence="1">
    <location>
        <begin position="873"/>
        <end position="889"/>
    </location>
</feature>
<feature type="region of interest" description="Disordered" evidence="1">
    <location>
        <begin position="661"/>
        <end position="696"/>
    </location>
</feature>
<dbReference type="RefSeq" id="XP_016213236.1">
    <property type="nucleotide sequence ID" value="XM_016359097.1"/>
</dbReference>
<name>A0A0D1YRW8_9PEZI</name>
<feature type="region of interest" description="Disordered" evidence="1">
    <location>
        <begin position="723"/>
        <end position="889"/>
    </location>
</feature>
<reference evidence="2 3" key="1">
    <citation type="submission" date="2015-01" db="EMBL/GenBank/DDBJ databases">
        <title>The Genome Sequence of Ochroconis gallopava CBS43764.</title>
        <authorList>
            <consortium name="The Broad Institute Genomics Platform"/>
            <person name="Cuomo C."/>
            <person name="de Hoog S."/>
            <person name="Gorbushina A."/>
            <person name="Stielow B."/>
            <person name="Teixiera M."/>
            <person name="Abouelleil A."/>
            <person name="Chapman S.B."/>
            <person name="Priest M."/>
            <person name="Young S.K."/>
            <person name="Wortman J."/>
            <person name="Nusbaum C."/>
            <person name="Birren B."/>
        </authorList>
    </citation>
    <scope>NUCLEOTIDE SEQUENCE [LARGE SCALE GENOMIC DNA]</scope>
    <source>
        <strain evidence="2 3">CBS 43764</strain>
    </source>
</reference>
<feature type="compositionally biased region" description="Low complexity" evidence="1">
    <location>
        <begin position="17"/>
        <end position="44"/>
    </location>
</feature>
<proteinExistence type="predicted"/>
<accession>A0A0D1YRW8</accession>
<dbReference type="OrthoDB" id="420046at2759"/>
<dbReference type="InParanoid" id="A0A0D1YRW8"/>
<evidence type="ECO:0000313" key="2">
    <source>
        <dbReference type="EMBL" id="KIW03367.1"/>
    </source>
</evidence>
<sequence length="889" mass="97417">MARKKKSQASTTTAVDPAQTTPTIPAQPSLTPSPVPSTTSAPNPWFGSKQKNGEPSTSALIICRNKHWKYISSFHGPWLQLPPEVLESLAHSNYLAPRPHPIDPAVFYDLVKIRKAVDEATNIAVRAASGVTSASLNASMNASNGMLNGAGAAALGLGFGGTGGGAKLSRERKHRMRELATQKLSQAYHLDEIAASVATMQSASTLEDLAMHVLQRNHLDYDARYVHFFHEKIPSRMMAEYTPLEPLDALLSERPNDGPAYRTRALTKIFKEDYAGAARDLTEGLAMARWLLSQHRAGKDQLVLASEAAKQRGIRDWRNEVQIPEEDQPSSLEVQMLFHRANVHLAIACQHVHDALDAYWDEQEARKEAMENGHAVSAPSDGTASSLEEVPKSAAERIAHKRHLEYRRMVKSNARKALKDYLEFLKHFDYTPGIAPEIAEEFIRRINSATQPEPERRTKTVNSTKVTTSKMTLDFEVLTDDSTPLSHSTSALIPTKSNTQISPEIPTDLWPPPPKIYPASQLFSEKVPASIPPYPDHNTALAVRSGPTSAQLKSSEAAAAALADSNESVTYHPLLTDALHSLLLCHALLQTSPTELKRHAHNAARLARICDGYPIFLAARSPARADWIEVLRRAGNWIGLTQSWEALCRPAPLPGHGTQGLGDRGWNLGREPDTPIVSTDASRKSKEEVERNRRERRKHEAILEALADDRVVDEESFQRAVRAREQRAIEDDEAAEAAAKGLPPPTPPQSEEEPVATMKEDLAESASQKCSPQSSNETHHNATRKSGVTSNASVKSSSTVSNGRGNHKRWAQDDGKDYPISTERAEAISRWVREAPLTVDGAGKGKKSGKKKSSAGSSSKKSKSMEASLVTLKMEDSGVDRAEAEEIDE</sequence>
<evidence type="ECO:0000256" key="1">
    <source>
        <dbReference type="SAM" id="MobiDB-lite"/>
    </source>
</evidence>
<gene>
    <name evidence="2" type="ORF">PV09_05575</name>
</gene>
<feature type="region of interest" description="Disordered" evidence="1">
    <location>
        <begin position="370"/>
        <end position="391"/>
    </location>
</feature>
<dbReference type="VEuPathDB" id="FungiDB:PV09_05575"/>
<dbReference type="GeneID" id="27313548"/>
<dbReference type="HOGENOM" id="CLU_012587_0_0_1"/>
<feature type="compositionally biased region" description="Basic and acidic residues" evidence="1">
    <location>
        <begin position="681"/>
        <end position="696"/>
    </location>
</feature>
<dbReference type="EMBL" id="KN847545">
    <property type="protein sequence ID" value="KIW03367.1"/>
    <property type="molecule type" value="Genomic_DNA"/>
</dbReference>
<feature type="compositionally biased region" description="Basic residues" evidence="1">
    <location>
        <begin position="844"/>
        <end position="853"/>
    </location>
</feature>
<feature type="region of interest" description="Disordered" evidence="1">
    <location>
        <begin position="1"/>
        <end position="54"/>
    </location>
</feature>
<dbReference type="AlphaFoldDB" id="A0A0D1YRW8"/>
<dbReference type="STRING" id="253628.A0A0D1YRW8"/>
<keyword evidence="3" id="KW-1185">Reference proteome</keyword>
<feature type="compositionally biased region" description="Polar residues" evidence="1">
    <location>
        <begin position="765"/>
        <end position="776"/>
    </location>
</feature>
<evidence type="ECO:0000313" key="3">
    <source>
        <dbReference type="Proteomes" id="UP000053259"/>
    </source>
</evidence>
<organism evidence="2 3">
    <name type="scientific">Verruconis gallopava</name>
    <dbReference type="NCBI Taxonomy" id="253628"/>
    <lineage>
        <taxon>Eukaryota</taxon>
        <taxon>Fungi</taxon>
        <taxon>Dikarya</taxon>
        <taxon>Ascomycota</taxon>
        <taxon>Pezizomycotina</taxon>
        <taxon>Dothideomycetes</taxon>
        <taxon>Pleosporomycetidae</taxon>
        <taxon>Venturiales</taxon>
        <taxon>Sympoventuriaceae</taxon>
        <taxon>Verruconis</taxon>
    </lineage>
</organism>
<dbReference type="Proteomes" id="UP000053259">
    <property type="component" value="Unassembled WGS sequence"/>
</dbReference>